<evidence type="ECO:0000256" key="3">
    <source>
        <dbReference type="ARBA" id="ARBA00022475"/>
    </source>
</evidence>
<organism evidence="9 10">
    <name type="scientific">Peribacillus asahii</name>
    <dbReference type="NCBI Taxonomy" id="228899"/>
    <lineage>
        <taxon>Bacteria</taxon>
        <taxon>Bacillati</taxon>
        <taxon>Bacillota</taxon>
        <taxon>Bacilli</taxon>
        <taxon>Bacillales</taxon>
        <taxon>Bacillaceae</taxon>
        <taxon>Peribacillus</taxon>
    </lineage>
</organism>
<keyword evidence="6 7" id="KW-0472">Membrane</keyword>
<evidence type="ECO:0000313" key="10">
    <source>
        <dbReference type="Proteomes" id="UP000266016"/>
    </source>
</evidence>
<feature type="domain" description="Type II secretion system protein GspF" evidence="8">
    <location>
        <begin position="1"/>
        <end position="57"/>
    </location>
</feature>
<keyword evidence="4 7" id="KW-0812">Transmembrane</keyword>
<accession>A0A398BFY1</accession>
<evidence type="ECO:0000256" key="7">
    <source>
        <dbReference type="SAM" id="Phobius"/>
    </source>
</evidence>
<keyword evidence="3" id="KW-1003">Cell membrane</keyword>
<dbReference type="Pfam" id="PF00482">
    <property type="entry name" value="T2SSF"/>
    <property type="match status" value="1"/>
</dbReference>
<dbReference type="GO" id="GO:0005886">
    <property type="term" value="C:plasma membrane"/>
    <property type="evidence" value="ECO:0007669"/>
    <property type="project" value="UniProtKB-SubCell"/>
</dbReference>
<name>A0A398BFY1_9BACI</name>
<dbReference type="InterPro" id="IPR042094">
    <property type="entry name" value="T2SS_GspF_sf"/>
</dbReference>
<evidence type="ECO:0000256" key="2">
    <source>
        <dbReference type="ARBA" id="ARBA00005745"/>
    </source>
</evidence>
<dbReference type="RefSeq" id="WP_119116013.1">
    <property type="nucleotide sequence ID" value="NZ_QWVS01000009.1"/>
</dbReference>
<comment type="caution">
    <text evidence="9">The sequence shown here is derived from an EMBL/GenBank/DDBJ whole genome shotgun (WGS) entry which is preliminary data.</text>
</comment>
<dbReference type="AlphaFoldDB" id="A0A398BFY1"/>
<evidence type="ECO:0000256" key="6">
    <source>
        <dbReference type="ARBA" id="ARBA00023136"/>
    </source>
</evidence>
<keyword evidence="10" id="KW-1185">Reference proteome</keyword>
<proteinExistence type="inferred from homology"/>
<dbReference type="EMBL" id="QWVS01000009">
    <property type="protein sequence ID" value="RID88161.1"/>
    <property type="molecule type" value="Genomic_DNA"/>
</dbReference>
<evidence type="ECO:0000313" key="9">
    <source>
        <dbReference type="EMBL" id="RID88161.1"/>
    </source>
</evidence>
<dbReference type="PANTHER" id="PTHR30012">
    <property type="entry name" value="GENERAL SECRETION PATHWAY PROTEIN"/>
    <property type="match status" value="1"/>
</dbReference>
<dbReference type="InterPro" id="IPR003004">
    <property type="entry name" value="GspF/PilC"/>
</dbReference>
<evidence type="ECO:0000256" key="5">
    <source>
        <dbReference type="ARBA" id="ARBA00022989"/>
    </source>
</evidence>
<reference evidence="9 10" key="1">
    <citation type="submission" date="2018-08" db="EMBL/GenBank/DDBJ databases">
        <title>Bacillus jemisoniae sp. nov., Bacillus chryseoplanitiae sp. nov., Bacillus resnikiae sp. nov., and Bacillus frankliniae sp. nov., isolated from Viking spacecraft and associated surfaces.</title>
        <authorList>
            <person name="Seuylemezian A."/>
            <person name="Vaishampayan P."/>
        </authorList>
    </citation>
    <scope>NUCLEOTIDE SEQUENCE [LARGE SCALE GENOMIC DNA]</scope>
    <source>
        <strain evidence="9 10">MA001</strain>
    </source>
</reference>
<keyword evidence="5 7" id="KW-1133">Transmembrane helix</keyword>
<evidence type="ECO:0000256" key="1">
    <source>
        <dbReference type="ARBA" id="ARBA00004651"/>
    </source>
</evidence>
<evidence type="ECO:0000256" key="4">
    <source>
        <dbReference type="ARBA" id="ARBA00022692"/>
    </source>
</evidence>
<sequence>MVTQMIAVGEQSGSINVMLEKVADFYDMKIDNAADQVKSLIEPLPIVFLAGAVGGIVDAIAFLMFKIFETVQ</sequence>
<comment type="similarity">
    <text evidence="2">Belongs to the GSP F family.</text>
</comment>
<dbReference type="Gene3D" id="1.20.81.30">
    <property type="entry name" value="Type II secretion system (T2SS), domain F"/>
    <property type="match status" value="1"/>
</dbReference>
<protein>
    <recommendedName>
        <fullName evidence="8">Type II secretion system protein GspF domain-containing protein</fullName>
    </recommendedName>
</protein>
<dbReference type="Proteomes" id="UP000266016">
    <property type="component" value="Unassembled WGS sequence"/>
</dbReference>
<dbReference type="InterPro" id="IPR018076">
    <property type="entry name" value="T2SS_GspF_dom"/>
</dbReference>
<feature type="transmembrane region" description="Helical" evidence="7">
    <location>
        <begin position="46"/>
        <end position="68"/>
    </location>
</feature>
<gene>
    <name evidence="9" type="ORF">D1953_04720</name>
</gene>
<dbReference type="PANTHER" id="PTHR30012:SF0">
    <property type="entry name" value="TYPE II SECRETION SYSTEM PROTEIN F-RELATED"/>
    <property type="match status" value="1"/>
</dbReference>
<comment type="subcellular location">
    <subcellularLocation>
        <location evidence="1">Cell membrane</location>
        <topology evidence="1">Multi-pass membrane protein</topology>
    </subcellularLocation>
</comment>
<evidence type="ECO:0000259" key="8">
    <source>
        <dbReference type="Pfam" id="PF00482"/>
    </source>
</evidence>